<dbReference type="InterPro" id="IPR009057">
    <property type="entry name" value="Homeodomain-like_sf"/>
</dbReference>
<keyword evidence="2" id="KW-0238">DNA-binding</keyword>
<evidence type="ECO:0000256" key="1">
    <source>
        <dbReference type="ARBA" id="ARBA00023015"/>
    </source>
</evidence>
<dbReference type="SMART" id="SM00342">
    <property type="entry name" value="HTH_ARAC"/>
    <property type="match status" value="1"/>
</dbReference>
<feature type="domain" description="HTH araC/xylS-type" evidence="4">
    <location>
        <begin position="215"/>
        <end position="316"/>
    </location>
</feature>
<evidence type="ECO:0000256" key="3">
    <source>
        <dbReference type="ARBA" id="ARBA00023163"/>
    </source>
</evidence>
<dbReference type="Gene3D" id="1.10.10.60">
    <property type="entry name" value="Homeodomain-like"/>
    <property type="match status" value="1"/>
</dbReference>
<dbReference type="InterPro" id="IPR018062">
    <property type="entry name" value="HTH_AraC-typ_CS"/>
</dbReference>
<dbReference type="GO" id="GO:0003700">
    <property type="term" value="F:DNA-binding transcription factor activity"/>
    <property type="evidence" value="ECO:0007669"/>
    <property type="project" value="InterPro"/>
</dbReference>
<dbReference type="GO" id="GO:0009893">
    <property type="term" value="P:positive regulation of metabolic process"/>
    <property type="evidence" value="ECO:0007669"/>
    <property type="project" value="UniProtKB-ARBA"/>
</dbReference>
<protein>
    <submittedName>
        <fullName evidence="5">AraC family transcriptional regulator</fullName>
    </submittedName>
</protein>
<dbReference type="GO" id="GO:0043565">
    <property type="term" value="F:sequence-specific DNA binding"/>
    <property type="evidence" value="ECO:0007669"/>
    <property type="project" value="InterPro"/>
</dbReference>
<gene>
    <name evidence="5" type="ORF">DC045_12810</name>
</gene>
<reference evidence="5 6" key="1">
    <citation type="journal article" date="2018" name="Nat. Biotechnol.">
        <title>A standardized bacterial taxonomy based on genome phylogeny substantially revises the tree of life.</title>
        <authorList>
            <person name="Parks D.H."/>
            <person name="Chuvochina M."/>
            <person name="Waite D.W."/>
            <person name="Rinke C."/>
            <person name="Skarshewski A."/>
            <person name="Chaumeil P.A."/>
            <person name="Hugenholtz P."/>
        </authorList>
    </citation>
    <scope>NUCLEOTIDE SEQUENCE [LARGE SCALE GENOMIC DNA]</scope>
    <source>
        <strain evidence="5">UBA9380</strain>
    </source>
</reference>
<sequence>MGRLHTFSQADFEHFGQLYDIEFRFPAIQGDTGSDDRIVARGEIAEYSLASGFRFTFSSLQVLQAYESVSSGHAPLLVLVVLDGTVELTLGSVEHVLSPGNAVSMQLHPDYPLRAHQPEQEHLQIVALAFDPRGATLGHVSSSLQDLTILPRVPLRQWSVPHPFEELLRTHARLTMTVAQKSLVLEGLALQLAGLGLAGDEHESPNAPVVPVQQRQRLELVRQHLEFTPDHDHTLKDLAQMAAMSPSGLRAKFRAMYGVPVFDYLRKCRLRLAKHYLEQGFSVEQSANRVGYTHATNFSTAFRREFGFSPRQRAANHKK</sequence>
<dbReference type="SUPFAM" id="SSF46689">
    <property type="entry name" value="Homeodomain-like"/>
    <property type="match status" value="2"/>
</dbReference>
<dbReference type="PANTHER" id="PTHR47893">
    <property type="entry name" value="REGULATORY PROTEIN PCHR"/>
    <property type="match status" value="1"/>
</dbReference>
<keyword evidence="3" id="KW-0804">Transcription</keyword>
<dbReference type="PANTHER" id="PTHR47893:SF1">
    <property type="entry name" value="REGULATORY PROTEIN PCHR"/>
    <property type="match status" value="1"/>
</dbReference>
<dbReference type="PROSITE" id="PS00041">
    <property type="entry name" value="HTH_ARAC_FAMILY_1"/>
    <property type="match status" value="1"/>
</dbReference>
<dbReference type="InterPro" id="IPR037923">
    <property type="entry name" value="HTH-like"/>
</dbReference>
<evidence type="ECO:0000259" key="4">
    <source>
        <dbReference type="PROSITE" id="PS01124"/>
    </source>
</evidence>
<name>A0A352IUN0_9GAMM</name>
<dbReference type="AlphaFoldDB" id="A0A352IUN0"/>
<dbReference type="EMBL" id="DNNA01000204">
    <property type="protein sequence ID" value="HBC35163.1"/>
    <property type="molecule type" value="Genomic_DNA"/>
</dbReference>
<dbReference type="InterPro" id="IPR018060">
    <property type="entry name" value="HTH_AraC"/>
</dbReference>
<evidence type="ECO:0000313" key="5">
    <source>
        <dbReference type="EMBL" id="HBC35163.1"/>
    </source>
</evidence>
<dbReference type="Pfam" id="PF12833">
    <property type="entry name" value="HTH_18"/>
    <property type="match status" value="1"/>
</dbReference>
<dbReference type="SUPFAM" id="SSF51215">
    <property type="entry name" value="Regulatory protein AraC"/>
    <property type="match status" value="1"/>
</dbReference>
<evidence type="ECO:0000313" key="6">
    <source>
        <dbReference type="Proteomes" id="UP000263489"/>
    </source>
</evidence>
<dbReference type="Proteomes" id="UP000263489">
    <property type="component" value="Unassembled WGS sequence"/>
</dbReference>
<dbReference type="InterPro" id="IPR053142">
    <property type="entry name" value="PchR_regulatory_protein"/>
</dbReference>
<comment type="caution">
    <text evidence="5">The sequence shown here is derived from an EMBL/GenBank/DDBJ whole genome shotgun (WGS) entry which is preliminary data.</text>
</comment>
<keyword evidence="1" id="KW-0805">Transcription regulation</keyword>
<accession>A0A352IUN0</accession>
<dbReference type="PROSITE" id="PS01124">
    <property type="entry name" value="HTH_ARAC_FAMILY_2"/>
    <property type="match status" value="1"/>
</dbReference>
<evidence type="ECO:0000256" key="2">
    <source>
        <dbReference type="ARBA" id="ARBA00023125"/>
    </source>
</evidence>
<organism evidence="5 6">
    <name type="scientific">Marinobacter adhaerens</name>
    <dbReference type="NCBI Taxonomy" id="1033846"/>
    <lineage>
        <taxon>Bacteria</taxon>
        <taxon>Pseudomonadati</taxon>
        <taxon>Pseudomonadota</taxon>
        <taxon>Gammaproteobacteria</taxon>
        <taxon>Pseudomonadales</taxon>
        <taxon>Marinobacteraceae</taxon>
        <taxon>Marinobacter</taxon>
    </lineage>
</organism>
<proteinExistence type="predicted"/>